<evidence type="ECO:0000313" key="2">
    <source>
        <dbReference type="Proteomes" id="UP001213681"/>
    </source>
</evidence>
<dbReference type="RefSeq" id="XP_056761306.1">
    <property type="nucleotide sequence ID" value="XM_056912457.1"/>
</dbReference>
<name>A0AAD6BWP6_9EURO</name>
<protein>
    <submittedName>
        <fullName evidence="1">Uncharacterized protein</fullName>
    </submittedName>
</protein>
<accession>A0AAD6BWP6</accession>
<keyword evidence="2" id="KW-1185">Reference proteome</keyword>
<dbReference type="AlphaFoldDB" id="A0AAD6BWP6"/>
<proteinExistence type="predicted"/>
<dbReference type="GeneID" id="81602700"/>
<dbReference type="EMBL" id="JAPVEA010000008">
    <property type="protein sequence ID" value="KAJ5438077.1"/>
    <property type="molecule type" value="Genomic_DNA"/>
</dbReference>
<reference evidence="1" key="2">
    <citation type="journal article" date="2023" name="IMA Fungus">
        <title>Comparative genomic study of the Penicillium genus elucidates a diverse pangenome and 15 lateral gene transfer events.</title>
        <authorList>
            <person name="Petersen C."/>
            <person name="Sorensen T."/>
            <person name="Nielsen M.R."/>
            <person name="Sondergaard T.E."/>
            <person name="Sorensen J.L."/>
            <person name="Fitzpatrick D.A."/>
            <person name="Frisvad J.C."/>
            <person name="Nielsen K.L."/>
        </authorList>
    </citation>
    <scope>NUCLEOTIDE SEQUENCE</scope>
    <source>
        <strain evidence="1">IBT 16125</strain>
    </source>
</reference>
<dbReference type="Proteomes" id="UP001213681">
    <property type="component" value="Unassembled WGS sequence"/>
</dbReference>
<sequence length="99" mass="11452">MFVNIYFEAIDFHLTDYNLLQGILWRLEEGESSLTPCPEDEEIENCFSFKVRGSTQAEAYANAIEKVMRWIRRLPSRGLPFDRADVFQSGLGLNFMAPQ</sequence>
<comment type="caution">
    <text evidence="1">The sequence shown here is derived from an EMBL/GenBank/DDBJ whole genome shotgun (WGS) entry which is preliminary data.</text>
</comment>
<organism evidence="1 2">
    <name type="scientific">Penicillium daleae</name>
    <dbReference type="NCBI Taxonomy" id="63821"/>
    <lineage>
        <taxon>Eukaryota</taxon>
        <taxon>Fungi</taxon>
        <taxon>Dikarya</taxon>
        <taxon>Ascomycota</taxon>
        <taxon>Pezizomycotina</taxon>
        <taxon>Eurotiomycetes</taxon>
        <taxon>Eurotiomycetidae</taxon>
        <taxon>Eurotiales</taxon>
        <taxon>Aspergillaceae</taxon>
        <taxon>Penicillium</taxon>
    </lineage>
</organism>
<evidence type="ECO:0000313" key="1">
    <source>
        <dbReference type="EMBL" id="KAJ5438077.1"/>
    </source>
</evidence>
<gene>
    <name evidence="1" type="ORF">N7458_009075</name>
</gene>
<reference evidence="1" key="1">
    <citation type="submission" date="2022-12" db="EMBL/GenBank/DDBJ databases">
        <authorList>
            <person name="Petersen C."/>
        </authorList>
    </citation>
    <scope>NUCLEOTIDE SEQUENCE</scope>
    <source>
        <strain evidence="1">IBT 16125</strain>
    </source>
</reference>